<evidence type="ECO:0000313" key="4">
    <source>
        <dbReference type="EMBL" id="GGJ84598.1"/>
    </source>
</evidence>
<protein>
    <recommendedName>
        <fullName evidence="3">Urease accessory protein UreD</fullName>
    </recommendedName>
</protein>
<dbReference type="RefSeq" id="WP_229671061.1">
    <property type="nucleotide sequence ID" value="NZ_BMOE01000013.1"/>
</dbReference>
<reference evidence="4" key="2">
    <citation type="submission" date="2020-09" db="EMBL/GenBank/DDBJ databases">
        <authorList>
            <person name="Sun Q."/>
            <person name="Ohkuma M."/>
        </authorList>
    </citation>
    <scope>NUCLEOTIDE SEQUENCE</scope>
    <source>
        <strain evidence="4">JCM 14371</strain>
    </source>
</reference>
<reference evidence="4" key="1">
    <citation type="journal article" date="2014" name="Int. J. Syst. Evol. Microbiol.">
        <title>Complete genome sequence of Corynebacterium casei LMG S-19264T (=DSM 44701T), isolated from a smear-ripened cheese.</title>
        <authorList>
            <consortium name="US DOE Joint Genome Institute (JGI-PGF)"/>
            <person name="Walter F."/>
            <person name="Albersmeier A."/>
            <person name="Kalinowski J."/>
            <person name="Ruckert C."/>
        </authorList>
    </citation>
    <scope>NUCLEOTIDE SEQUENCE</scope>
    <source>
        <strain evidence="4">JCM 14371</strain>
    </source>
</reference>
<evidence type="ECO:0000256" key="2">
    <source>
        <dbReference type="ARBA" id="ARBA00023186"/>
    </source>
</evidence>
<evidence type="ECO:0000256" key="3">
    <source>
        <dbReference type="HAMAP-Rule" id="MF_01384"/>
    </source>
</evidence>
<dbReference type="Proteomes" id="UP000635726">
    <property type="component" value="Unassembled WGS sequence"/>
</dbReference>
<keyword evidence="3" id="KW-0963">Cytoplasm</keyword>
<gene>
    <name evidence="3 4" type="primary">ureD</name>
    <name evidence="4" type="ORF">GCM10008939_30630</name>
</gene>
<dbReference type="InterPro" id="IPR002669">
    <property type="entry name" value="UreD"/>
</dbReference>
<dbReference type="HAMAP" id="MF_01384">
    <property type="entry name" value="UreD"/>
    <property type="match status" value="1"/>
</dbReference>
<proteinExistence type="inferred from homology"/>
<keyword evidence="3" id="KW-0996">Nickel insertion</keyword>
<keyword evidence="2 3" id="KW-0143">Chaperone</keyword>
<comment type="similarity">
    <text evidence="1 3">Belongs to the UreD family.</text>
</comment>
<evidence type="ECO:0000256" key="1">
    <source>
        <dbReference type="ARBA" id="ARBA00007177"/>
    </source>
</evidence>
<evidence type="ECO:0000313" key="5">
    <source>
        <dbReference type="Proteomes" id="UP000635726"/>
    </source>
</evidence>
<comment type="function">
    <text evidence="3">Required for maturation of urease via the functional incorporation of the urease nickel metallocenter.</text>
</comment>
<dbReference type="EMBL" id="BMOE01000013">
    <property type="protein sequence ID" value="GGJ84598.1"/>
    <property type="molecule type" value="Genomic_DNA"/>
</dbReference>
<sequence>MTLAPATVALSEAGRSTREGVLHLQFGVRGGRTVLTRDVQKAPLMVVRPFELPCGTLMAFVVNPTGGVLGGDHADIRVTVGEGARVLLLTQSATRVQPHPEGLEAVQDVQFSVAEGGRLEYHPERTIPFAGSAFRQSVQVDVAEGAQFGMTESLAVGRVAMGERLQFRQYRSRVEVRLAGRPVALERVDLRPQEEALDVPGLLGGRAFSASGVWVGGPDRVGRQDGTDGEDWPGVPGILACGRNHAGAVWLRAAAERGPDLDAALTTARDALRCSLFGAAPLRVRR</sequence>
<dbReference type="PANTHER" id="PTHR33643:SF1">
    <property type="entry name" value="UREASE ACCESSORY PROTEIN D"/>
    <property type="match status" value="1"/>
</dbReference>
<dbReference type="Pfam" id="PF01774">
    <property type="entry name" value="UreD"/>
    <property type="match status" value="1"/>
</dbReference>
<organism evidence="4 5">
    <name type="scientific">Deinococcus aquiradiocola</name>
    <dbReference type="NCBI Taxonomy" id="393059"/>
    <lineage>
        <taxon>Bacteria</taxon>
        <taxon>Thermotogati</taxon>
        <taxon>Deinococcota</taxon>
        <taxon>Deinococci</taxon>
        <taxon>Deinococcales</taxon>
        <taxon>Deinococcaceae</taxon>
        <taxon>Deinococcus</taxon>
    </lineage>
</organism>
<name>A0A917PLZ8_9DEIO</name>
<comment type="subunit">
    <text evidence="3">UreD, UreF and UreG form a complex that acts as a GTP-hydrolysis-dependent molecular chaperone, activating the urease apoprotein by helping to assemble the nickel containing metallocenter of UreC. The UreE protein probably delivers the nickel.</text>
</comment>
<dbReference type="GO" id="GO:0005737">
    <property type="term" value="C:cytoplasm"/>
    <property type="evidence" value="ECO:0007669"/>
    <property type="project" value="UniProtKB-SubCell"/>
</dbReference>
<dbReference type="PANTHER" id="PTHR33643">
    <property type="entry name" value="UREASE ACCESSORY PROTEIN D"/>
    <property type="match status" value="1"/>
</dbReference>
<dbReference type="GO" id="GO:0016151">
    <property type="term" value="F:nickel cation binding"/>
    <property type="evidence" value="ECO:0007669"/>
    <property type="project" value="UniProtKB-UniRule"/>
</dbReference>
<comment type="subcellular location">
    <subcellularLocation>
        <location evidence="3">Cytoplasm</location>
    </subcellularLocation>
</comment>
<accession>A0A917PLZ8</accession>
<keyword evidence="5" id="KW-1185">Reference proteome</keyword>
<comment type="caution">
    <text evidence="4">The sequence shown here is derived from an EMBL/GenBank/DDBJ whole genome shotgun (WGS) entry which is preliminary data.</text>
</comment>
<dbReference type="AlphaFoldDB" id="A0A917PLZ8"/>